<dbReference type="InterPro" id="IPR036640">
    <property type="entry name" value="ABC1_TM_sf"/>
</dbReference>
<evidence type="ECO:0000256" key="7">
    <source>
        <dbReference type="SAM" id="MobiDB-lite"/>
    </source>
</evidence>
<protein>
    <submittedName>
        <fullName evidence="11">ABC transporter ATP-binding protein</fullName>
    </submittedName>
</protein>
<dbReference type="SUPFAM" id="SSF90123">
    <property type="entry name" value="ABC transporter transmembrane region"/>
    <property type="match status" value="1"/>
</dbReference>
<dbReference type="CDD" id="cd18546">
    <property type="entry name" value="ABC_6TM_Rv0194_D2_like"/>
    <property type="match status" value="1"/>
</dbReference>
<organism evidence="11 12">
    <name type="scientific">Streptodolium elevatio</name>
    <dbReference type="NCBI Taxonomy" id="3157996"/>
    <lineage>
        <taxon>Bacteria</taxon>
        <taxon>Bacillati</taxon>
        <taxon>Actinomycetota</taxon>
        <taxon>Actinomycetes</taxon>
        <taxon>Kitasatosporales</taxon>
        <taxon>Streptomycetaceae</taxon>
        <taxon>Streptodolium</taxon>
    </lineage>
</organism>
<dbReference type="Pfam" id="PF00664">
    <property type="entry name" value="ABC_membrane"/>
    <property type="match status" value="1"/>
</dbReference>
<accession>A0ABV3DEI8</accession>
<comment type="subcellular location">
    <subcellularLocation>
        <location evidence="1">Cell membrane</location>
        <topology evidence="1">Multi-pass membrane protein</topology>
    </subcellularLocation>
</comment>
<evidence type="ECO:0000256" key="1">
    <source>
        <dbReference type="ARBA" id="ARBA00004651"/>
    </source>
</evidence>
<dbReference type="InterPro" id="IPR017871">
    <property type="entry name" value="ABC_transporter-like_CS"/>
</dbReference>
<evidence type="ECO:0000256" key="2">
    <source>
        <dbReference type="ARBA" id="ARBA00022692"/>
    </source>
</evidence>
<dbReference type="PROSITE" id="PS50929">
    <property type="entry name" value="ABC_TM1F"/>
    <property type="match status" value="1"/>
</dbReference>
<dbReference type="Gene3D" id="3.40.50.300">
    <property type="entry name" value="P-loop containing nucleotide triphosphate hydrolases"/>
    <property type="match status" value="1"/>
</dbReference>
<name>A0ABV3DEI8_9ACTN</name>
<feature type="transmembrane region" description="Helical" evidence="8">
    <location>
        <begin position="271"/>
        <end position="294"/>
    </location>
</feature>
<evidence type="ECO:0000256" key="3">
    <source>
        <dbReference type="ARBA" id="ARBA00022741"/>
    </source>
</evidence>
<dbReference type="InterPro" id="IPR003439">
    <property type="entry name" value="ABC_transporter-like_ATP-bd"/>
</dbReference>
<evidence type="ECO:0000256" key="8">
    <source>
        <dbReference type="SAM" id="Phobius"/>
    </source>
</evidence>
<dbReference type="InterPro" id="IPR011527">
    <property type="entry name" value="ABC1_TM_dom"/>
</dbReference>
<dbReference type="InterPro" id="IPR003593">
    <property type="entry name" value="AAA+_ATPase"/>
</dbReference>
<evidence type="ECO:0000256" key="6">
    <source>
        <dbReference type="ARBA" id="ARBA00023136"/>
    </source>
</evidence>
<dbReference type="InterPro" id="IPR039421">
    <property type="entry name" value="Type_1_exporter"/>
</dbReference>
<gene>
    <name evidence="11" type="ORF">AB0C36_11695</name>
</gene>
<dbReference type="InterPro" id="IPR027417">
    <property type="entry name" value="P-loop_NTPase"/>
</dbReference>
<dbReference type="RefSeq" id="WP_358352597.1">
    <property type="nucleotide sequence ID" value="NZ_JBEZFP010000022.1"/>
</dbReference>
<keyword evidence="2 8" id="KW-0812">Transmembrane</keyword>
<evidence type="ECO:0000313" key="12">
    <source>
        <dbReference type="Proteomes" id="UP001551482"/>
    </source>
</evidence>
<dbReference type="PANTHER" id="PTHR43394">
    <property type="entry name" value="ATP-DEPENDENT PERMEASE MDL1, MITOCHONDRIAL"/>
    <property type="match status" value="1"/>
</dbReference>
<evidence type="ECO:0000313" key="11">
    <source>
        <dbReference type="EMBL" id="MEU8134163.1"/>
    </source>
</evidence>
<keyword evidence="5 8" id="KW-1133">Transmembrane helix</keyword>
<proteinExistence type="predicted"/>
<sequence>MAWRGVSSRPSDGEADAEGSGLPLADLGKPRRGDARRLLASLLAPHRGTLVVAALVSLLSQAAMVAGPLLIGLAIDRAVPDAVAGDHGTLVWIAVAYAACGLVTAGSQFAFQVVAARAGQGVLLELRARIFGHAQRLSLDFHERYTSGRIVSRATSDVDAVQELVEDGLDGLTTAVLTFWVSLGFLFVLDVPLALLVMSGLVPLSVATVWYARRSARAYRGTRTTSAAMTTQYIETLNGIRAVQAFRREPRNAGIFRVLNRRYTEVNTETLVLFAWFAPALMLIGNLTLVGALAVGAYRVADGGLELGVLAAIALYVRRMYEPLDDLALALNTYQTAAAGLEKIAGLLAHEPGVAEPAEPGSLPERSGKGREVTFDGVRFGYQDGVTVLPRIDLTIPRGQTVALVGETGAGKSTVAKLLARFYDPTTGAVRLDGVDLRELTTPQLRGELTMITQESFLFSGSVADNIAIGRPDATREQIEEAARALGAYEFIAALPDGFDTDVRKRGARLSAGQRQLVAFARALLADPAVLILDEATSSLDIPGERAVQRALATVLEGRTAVIIAHRLSTVEIADRVLVVHDGRIVEDGTPDDLVAGIGDDAAGDDAAGGEGRFGALHRAWRESLV</sequence>
<feature type="transmembrane region" description="Helical" evidence="8">
    <location>
        <begin position="50"/>
        <end position="75"/>
    </location>
</feature>
<evidence type="ECO:0000256" key="4">
    <source>
        <dbReference type="ARBA" id="ARBA00022840"/>
    </source>
</evidence>
<feature type="domain" description="ABC transporter" evidence="9">
    <location>
        <begin position="373"/>
        <end position="607"/>
    </location>
</feature>
<evidence type="ECO:0000259" key="9">
    <source>
        <dbReference type="PROSITE" id="PS50893"/>
    </source>
</evidence>
<dbReference type="GO" id="GO:0005524">
    <property type="term" value="F:ATP binding"/>
    <property type="evidence" value="ECO:0007669"/>
    <property type="project" value="UniProtKB-KW"/>
</dbReference>
<feature type="region of interest" description="Disordered" evidence="7">
    <location>
        <begin position="1"/>
        <end position="28"/>
    </location>
</feature>
<keyword evidence="4 11" id="KW-0067">ATP-binding</keyword>
<keyword evidence="12" id="KW-1185">Reference proteome</keyword>
<dbReference type="Pfam" id="PF00005">
    <property type="entry name" value="ABC_tran"/>
    <property type="match status" value="1"/>
</dbReference>
<comment type="caution">
    <text evidence="11">The sequence shown here is derived from an EMBL/GenBank/DDBJ whole genome shotgun (WGS) entry which is preliminary data.</text>
</comment>
<dbReference type="Gene3D" id="1.20.1560.10">
    <property type="entry name" value="ABC transporter type 1, transmembrane domain"/>
    <property type="match status" value="1"/>
</dbReference>
<keyword evidence="6 8" id="KW-0472">Membrane</keyword>
<feature type="transmembrane region" description="Helical" evidence="8">
    <location>
        <begin position="90"/>
        <end position="111"/>
    </location>
</feature>
<reference evidence="11 12" key="1">
    <citation type="submission" date="2024-06" db="EMBL/GenBank/DDBJ databases">
        <title>The Natural Products Discovery Center: Release of the First 8490 Sequenced Strains for Exploring Actinobacteria Biosynthetic Diversity.</title>
        <authorList>
            <person name="Kalkreuter E."/>
            <person name="Kautsar S.A."/>
            <person name="Yang D."/>
            <person name="Bader C.D."/>
            <person name="Teijaro C.N."/>
            <person name="Fluegel L."/>
            <person name="Davis C.M."/>
            <person name="Simpson J.R."/>
            <person name="Lauterbach L."/>
            <person name="Steele A.D."/>
            <person name="Gui C."/>
            <person name="Meng S."/>
            <person name="Li G."/>
            <person name="Viehrig K."/>
            <person name="Ye F."/>
            <person name="Su P."/>
            <person name="Kiefer A.F."/>
            <person name="Nichols A."/>
            <person name="Cepeda A.J."/>
            <person name="Yan W."/>
            <person name="Fan B."/>
            <person name="Jiang Y."/>
            <person name="Adhikari A."/>
            <person name="Zheng C.-J."/>
            <person name="Schuster L."/>
            <person name="Cowan T.M."/>
            <person name="Smanski M.J."/>
            <person name="Chevrette M.G."/>
            <person name="De Carvalho L.P.S."/>
            <person name="Shen B."/>
        </authorList>
    </citation>
    <scope>NUCLEOTIDE SEQUENCE [LARGE SCALE GENOMIC DNA]</scope>
    <source>
        <strain evidence="11 12">NPDC048946</strain>
    </source>
</reference>
<dbReference type="PANTHER" id="PTHR43394:SF1">
    <property type="entry name" value="ATP-BINDING CASSETTE SUB-FAMILY B MEMBER 10, MITOCHONDRIAL"/>
    <property type="match status" value="1"/>
</dbReference>
<evidence type="ECO:0000256" key="5">
    <source>
        <dbReference type="ARBA" id="ARBA00022989"/>
    </source>
</evidence>
<feature type="transmembrane region" description="Helical" evidence="8">
    <location>
        <begin position="169"/>
        <end position="187"/>
    </location>
</feature>
<evidence type="ECO:0000259" key="10">
    <source>
        <dbReference type="PROSITE" id="PS50929"/>
    </source>
</evidence>
<dbReference type="SUPFAM" id="SSF52540">
    <property type="entry name" value="P-loop containing nucleoside triphosphate hydrolases"/>
    <property type="match status" value="1"/>
</dbReference>
<feature type="transmembrane region" description="Helical" evidence="8">
    <location>
        <begin position="193"/>
        <end position="212"/>
    </location>
</feature>
<feature type="domain" description="ABC transmembrane type-1" evidence="10">
    <location>
        <begin position="51"/>
        <end position="336"/>
    </location>
</feature>
<keyword evidence="3" id="KW-0547">Nucleotide-binding</keyword>
<dbReference type="PROSITE" id="PS50893">
    <property type="entry name" value="ABC_TRANSPORTER_2"/>
    <property type="match status" value="1"/>
</dbReference>
<dbReference type="PROSITE" id="PS00211">
    <property type="entry name" value="ABC_TRANSPORTER_1"/>
    <property type="match status" value="1"/>
</dbReference>
<dbReference type="EMBL" id="JBEZFP010000022">
    <property type="protein sequence ID" value="MEU8134163.1"/>
    <property type="molecule type" value="Genomic_DNA"/>
</dbReference>
<dbReference type="Proteomes" id="UP001551482">
    <property type="component" value="Unassembled WGS sequence"/>
</dbReference>
<dbReference type="SMART" id="SM00382">
    <property type="entry name" value="AAA"/>
    <property type="match status" value="1"/>
</dbReference>